<organism evidence="1 2">
    <name type="scientific">Hyalomma asiaticum</name>
    <name type="common">Tick</name>
    <dbReference type="NCBI Taxonomy" id="266040"/>
    <lineage>
        <taxon>Eukaryota</taxon>
        <taxon>Metazoa</taxon>
        <taxon>Ecdysozoa</taxon>
        <taxon>Arthropoda</taxon>
        <taxon>Chelicerata</taxon>
        <taxon>Arachnida</taxon>
        <taxon>Acari</taxon>
        <taxon>Parasitiformes</taxon>
        <taxon>Ixodida</taxon>
        <taxon>Ixodoidea</taxon>
        <taxon>Ixodidae</taxon>
        <taxon>Hyalomminae</taxon>
        <taxon>Hyalomma</taxon>
    </lineage>
</organism>
<sequence length="181" mass="20694">MKWLCALLPVAWLQGVACARAWRVLADKGATATIPSVHVGGDDDEYYLEDTGEKEYYYYDQDEYYEYFQDRKPIASLRNRRIEKAIRKLRRLAEAATLLATVILLAALGQAACQGRPADEYYDEETYYDDKAADGSADFSADLTYAQYEEGKQVYCLMQAPDPSFPLTAMTRFEDSQQNYH</sequence>
<gene>
    <name evidence="1" type="ORF">HPB50_001348</name>
</gene>
<reference evidence="1" key="1">
    <citation type="submission" date="2020-05" db="EMBL/GenBank/DDBJ databases">
        <title>Large-scale comparative analyses of tick genomes elucidate their genetic diversity and vector capacities.</title>
        <authorList>
            <person name="Jia N."/>
            <person name="Wang J."/>
            <person name="Shi W."/>
            <person name="Du L."/>
            <person name="Sun Y."/>
            <person name="Zhan W."/>
            <person name="Jiang J."/>
            <person name="Wang Q."/>
            <person name="Zhang B."/>
            <person name="Ji P."/>
            <person name="Sakyi L.B."/>
            <person name="Cui X."/>
            <person name="Yuan T."/>
            <person name="Jiang B."/>
            <person name="Yang W."/>
            <person name="Lam T.T.-Y."/>
            <person name="Chang Q."/>
            <person name="Ding S."/>
            <person name="Wang X."/>
            <person name="Zhu J."/>
            <person name="Ruan X."/>
            <person name="Zhao L."/>
            <person name="Wei J."/>
            <person name="Que T."/>
            <person name="Du C."/>
            <person name="Cheng J."/>
            <person name="Dai P."/>
            <person name="Han X."/>
            <person name="Huang E."/>
            <person name="Gao Y."/>
            <person name="Liu J."/>
            <person name="Shao H."/>
            <person name="Ye R."/>
            <person name="Li L."/>
            <person name="Wei W."/>
            <person name="Wang X."/>
            <person name="Wang C."/>
            <person name="Yang T."/>
            <person name="Huo Q."/>
            <person name="Li W."/>
            <person name="Guo W."/>
            <person name="Chen H."/>
            <person name="Zhou L."/>
            <person name="Ni X."/>
            <person name="Tian J."/>
            <person name="Zhou Y."/>
            <person name="Sheng Y."/>
            <person name="Liu T."/>
            <person name="Pan Y."/>
            <person name="Xia L."/>
            <person name="Li J."/>
            <person name="Zhao F."/>
            <person name="Cao W."/>
        </authorList>
    </citation>
    <scope>NUCLEOTIDE SEQUENCE</scope>
    <source>
        <strain evidence="1">Hyas-2018</strain>
    </source>
</reference>
<name>A0ACB7TAE3_HYAAI</name>
<keyword evidence="2" id="KW-1185">Reference proteome</keyword>
<evidence type="ECO:0000313" key="2">
    <source>
        <dbReference type="Proteomes" id="UP000821845"/>
    </source>
</evidence>
<evidence type="ECO:0000313" key="1">
    <source>
        <dbReference type="EMBL" id="KAH6944038.1"/>
    </source>
</evidence>
<dbReference type="EMBL" id="CM023481">
    <property type="protein sequence ID" value="KAH6944038.1"/>
    <property type="molecule type" value="Genomic_DNA"/>
</dbReference>
<protein>
    <submittedName>
        <fullName evidence="1">Uncharacterized protein</fullName>
    </submittedName>
</protein>
<accession>A0ACB7TAE3</accession>
<dbReference type="Proteomes" id="UP000821845">
    <property type="component" value="Chromosome 1"/>
</dbReference>
<comment type="caution">
    <text evidence="1">The sequence shown here is derived from an EMBL/GenBank/DDBJ whole genome shotgun (WGS) entry which is preliminary data.</text>
</comment>
<proteinExistence type="predicted"/>